<accession>A0A382H2Y9</accession>
<gene>
    <name evidence="1" type="ORF">METZ01_LOCUS234484</name>
</gene>
<dbReference type="AlphaFoldDB" id="A0A382H2Y9"/>
<reference evidence="1" key="1">
    <citation type="submission" date="2018-05" db="EMBL/GenBank/DDBJ databases">
        <authorList>
            <person name="Lanie J.A."/>
            <person name="Ng W.-L."/>
            <person name="Kazmierczak K.M."/>
            <person name="Andrzejewski T.M."/>
            <person name="Davidsen T.M."/>
            <person name="Wayne K.J."/>
            <person name="Tettelin H."/>
            <person name="Glass J.I."/>
            <person name="Rusch D."/>
            <person name="Podicherti R."/>
            <person name="Tsui H.-C.T."/>
            <person name="Winkler M.E."/>
        </authorList>
    </citation>
    <scope>NUCLEOTIDE SEQUENCE</scope>
</reference>
<name>A0A382H2Y9_9ZZZZ</name>
<sequence length="65" mass="7482">MTYFGAFGTFFTNIKALARFFNASTWPVALGCKISWDFKRAGLFFGWLEGCLDKGERFLLAFCFF</sequence>
<organism evidence="1">
    <name type="scientific">marine metagenome</name>
    <dbReference type="NCBI Taxonomy" id="408172"/>
    <lineage>
        <taxon>unclassified sequences</taxon>
        <taxon>metagenomes</taxon>
        <taxon>ecological metagenomes</taxon>
    </lineage>
</organism>
<protein>
    <submittedName>
        <fullName evidence="1">Uncharacterized protein</fullName>
    </submittedName>
</protein>
<proteinExistence type="predicted"/>
<dbReference type="EMBL" id="UINC01058870">
    <property type="protein sequence ID" value="SVB81630.1"/>
    <property type="molecule type" value="Genomic_DNA"/>
</dbReference>
<evidence type="ECO:0000313" key="1">
    <source>
        <dbReference type="EMBL" id="SVB81630.1"/>
    </source>
</evidence>